<evidence type="ECO:0000313" key="1">
    <source>
        <dbReference type="EMBL" id="PLW53231.1"/>
    </source>
</evidence>
<comment type="caution">
    <text evidence="1">The sequence shown here is derived from an EMBL/GenBank/DDBJ whole genome shotgun (WGS) entry which is preliminary data.</text>
</comment>
<dbReference type="EMBL" id="PGCJ01000065">
    <property type="protein sequence ID" value="PLW53231.1"/>
    <property type="molecule type" value="Genomic_DNA"/>
</dbReference>
<organism evidence="1 2">
    <name type="scientific">Puccinia coronata f. sp. avenae</name>
    <dbReference type="NCBI Taxonomy" id="200324"/>
    <lineage>
        <taxon>Eukaryota</taxon>
        <taxon>Fungi</taxon>
        <taxon>Dikarya</taxon>
        <taxon>Basidiomycota</taxon>
        <taxon>Pucciniomycotina</taxon>
        <taxon>Pucciniomycetes</taxon>
        <taxon>Pucciniales</taxon>
        <taxon>Pucciniaceae</taxon>
        <taxon>Puccinia</taxon>
    </lineage>
</organism>
<evidence type="ECO:0000313" key="2">
    <source>
        <dbReference type="Proteomes" id="UP000235388"/>
    </source>
</evidence>
<proteinExistence type="predicted"/>
<sequence>MTAGALKLQGTAGHSGLELCARWSESHTAVFASSSPISHYRYPATLAVSASSPIAQPTSPNTTSVHLSTSVQIPTIAASPPTRKLLRITMIAKCFVYLAGTIVSAALAAPMDAATSIAHATAPQGVVISEKAQTLAPVMGTIDDGTEPLVEFCSCCPPSGSLGGVCRNCGKTVWRSRM</sequence>
<dbReference type="AlphaFoldDB" id="A0A2N5VTD4"/>
<dbReference type="Proteomes" id="UP000235388">
    <property type="component" value="Unassembled WGS sequence"/>
</dbReference>
<reference evidence="1 2" key="1">
    <citation type="submission" date="2017-11" db="EMBL/GenBank/DDBJ databases">
        <title>De novo assembly and phasing of dikaryotic genomes from two isolates of Puccinia coronata f. sp. avenae, the causal agent of oat crown rust.</title>
        <authorList>
            <person name="Miller M.E."/>
            <person name="Zhang Y."/>
            <person name="Omidvar V."/>
            <person name="Sperschneider J."/>
            <person name="Schwessinger B."/>
            <person name="Raley C."/>
            <person name="Palmer J.M."/>
            <person name="Garnica D."/>
            <person name="Upadhyaya N."/>
            <person name="Rathjen J."/>
            <person name="Taylor J.M."/>
            <person name="Park R.F."/>
            <person name="Dodds P.N."/>
            <person name="Hirsch C.D."/>
            <person name="Kianian S.F."/>
            <person name="Figueroa M."/>
        </authorList>
    </citation>
    <scope>NUCLEOTIDE SEQUENCE [LARGE SCALE GENOMIC DNA]</scope>
    <source>
        <strain evidence="1">12NC29</strain>
    </source>
</reference>
<protein>
    <submittedName>
        <fullName evidence="1">Uncharacterized protein</fullName>
    </submittedName>
</protein>
<accession>A0A2N5VTD4</accession>
<name>A0A2N5VTD4_9BASI</name>
<keyword evidence="2" id="KW-1185">Reference proteome</keyword>
<gene>
    <name evidence="1" type="ORF">PCANC_07496</name>
</gene>